<evidence type="ECO:0000313" key="3">
    <source>
        <dbReference type="Proteomes" id="UP000185511"/>
    </source>
</evidence>
<dbReference type="KEGG" id="acad:UA74_13885"/>
<evidence type="ECO:0000313" key="2">
    <source>
        <dbReference type="EMBL" id="APU14835.1"/>
    </source>
</evidence>
<accession>A0AAC9LDH7</accession>
<dbReference type="AlphaFoldDB" id="A0AAC9LDH7"/>
<feature type="compositionally biased region" description="Basic and acidic residues" evidence="1">
    <location>
        <begin position="130"/>
        <end position="140"/>
    </location>
</feature>
<organism evidence="2 3">
    <name type="scientific">Actinoalloteichus fjordicus</name>
    <dbReference type="NCBI Taxonomy" id="1612552"/>
    <lineage>
        <taxon>Bacteria</taxon>
        <taxon>Bacillati</taxon>
        <taxon>Actinomycetota</taxon>
        <taxon>Actinomycetes</taxon>
        <taxon>Pseudonocardiales</taxon>
        <taxon>Pseudonocardiaceae</taxon>
        <taxon>Actinoalloteichus</taxon>
    </lineage>
</organism>
<dbReference type="EMBL" id="CP016076">
    <property type="protein sequence ID" value="APU14835.1"/>
    <property type="molecule type" value="Genomic_DNA"/>
</dbReference>
<evidence type="ECO:0000256" key="1">
    <source>
        <dbReference type="SAM" id="MobiDB-lite"/>
    </source>
</evidence>
<proteinExistence type="predicted"/>
<sequence>MPDHIGGPHAGDDHSNQGSATPGRPGHRFVPPWPVTASLCEVVEHFLGHTPWWETDTRVLLAYYEGYQAAAAAAPAHEPTHVAGWDWDEDLRACLDACVSQFRTRLAAEVEAERGSGAEVEADASAAPENSRRSGADRPRSSRRPSRSAGRAVPR</sequence>
<feature type="region of interest" description="Disordered" evidence="1">
    <location>
        <begin position="110"/>
        <end position="155"/>
    </location>
</feature>
<keyword evidence="3" id="KW-1185">Reference proteome</keyword>
<dbReference type="Proteomes" id="UP000185511">
    <property type="component" value="Chromosome"/>
</dbReference>
<gene>
    <name evidence="2" type="ORF">UA74_13885</name>
</gene>
<feature type="region of interest" description="Disordered" evidence="1">
    <location>
        <begin position="1"/>
        <end position="28"/>
    </location>
</feature>
<reference evidence="3" key="1">
    <citation type="submission" date="2016-06" db="EMBL/GenBank/DDBJ databases">
        <title>Complete genome sequence of Actinoalloteichus fjordicus DSM 46855 (=ADI127-17), type strain of the new species Actinoalloteichus fjordicus.</title>
        <authorList>
            <person name="Ruckert C."/>
            <person name="Nouioui I."/>
            <person name="Willmese J."/>
            <person name="van Wezel G."/>
            <person name="Klenk H.-P."/>
            <person name="Kalinowski J."/>
            <person name="Zotchev S.B."/>
        </authorList>
    </citation>
    <scope>NUCLEOTIDE SEQUENCE [LARGE SCALE GENOMIC DNA]</scope>
    <source>
        <strain evidence="3">ADI127-7</strain>
    </source>
</reference>
<name>A0AAC9LDH7_9PSEU</name>
<protein>
    <submittedName>
        <fullName evidence="2">Uncharacterized protein</fullName>
    </submittedName>
</protein>